<feature type="transmembrane region" description="Helical" evidence="8">
    <location>
        <begin position="82"/>
        <end position="101"/>
    </location>
</feature>
<keyword evidence="6 8" id="KW-1133">Transmembrane helix</keyword>
<feature type="transmembrane region" description="Helical" evidence="8">
    <location>
        <begin position="183"/>
        <end position="204"/>
    </location>
</feature>
<keyword evidence="4" id="KW-0309">Germination</keyword>
<feature type="transmembrane region" description="Helical" evidence="8">
    <location>
        <begin position="113"/>
        <end position="133"/>
    </location>
</feature>
<name>A0A1H2WFT3_9FIRM</name>
<feature type="transmembrane region" description="Helical" evidence="8">
    <location>
        <begin position="12"/>
        <end position="29"/>
    </location>
</feature>
<dbReference type="PANTHER" id="PTHR34975">
    <property type="entry name" value="SPORE GERMINATION PROTEIN A2"/>
    <property type="match status" value="1"/>
</dbReference>
<evidence type="ECO:0000313" key="9">
    <source>
        <dbReference type="EMBL" id="SDW79391.1"/>
    </source>
</evidence>
<dbReference type="AlphaFoldDB" id="A0A1H2WFT3"/>
<reference evidence="9 10" key="1">
    <citation type="submission" date="2016-10" db="EMBL/GenBank/DDBJ databases">
        <authorList>
            <person name="de Groot N.N."/>
        </authorList>
    </citation>
    <scope>NUCLEOTIDE SEQUENCE [LARGE SCALE GENOMIC DNA]</scope>
    <source>
        <strain evidence="9 10">DSM 23310</strain>
    </source>
</reference>
<evidence type="ECO:0000256" key="4">
    <source>
        <dbReference type="ARBA" id="ARBA00022544"/>
    </source>
</evidence>
<evidence type="ECO:0000313" key="10">
    <source>
        <dbReference type="Proteomes" id="UP000198828"/>
    </source>
</evidence>
<feature type="transmembrane region" description="Helical" evidence="8">
    <location>
        <begin position="41"/>
        <end position="62"/>
    </location>
</feature>
<proteinExistence type="inferred from homology"/>
<feature type="transmembrane region" description="Helical" evidence="8">
    <location>
        <begin position="271"/>
        <end position="294"/>
    </location>
</feature>
<sequence>MENKDRISNQQIKALLVTTAIGVGVLSLPSDVAMILENDGWIAILLGGLIPIPIILMTNRLLKMYPNKSFFEICKQVMNPIVAYLFFILFFIYTIVVQSYVSRLFAEVIKAYLLETTPMGVIILAMLFSVSYIARSRIEVLARVAVMVYPIILAFPILLLVVNLPDLDYTNIFPLFNINYGEIPNGAVTAYFSYIGYEIVLLAFNISDDKSNSLKYSLRGLYTVIGIYLIIFFVTLSQYGIYQLKREIWPTIAVIKEIDLPGYFVENLDGIMMAVWVMVVYSTLGSFAHMAGIALKEIFRTNTHEVFTLLLVPIIYAISLIPHNLITTYKIMGGFLSYLTLIGTIILPTITFIVAYIKKRRMKT</sequence>
<comment type="similarity">
    <text evidence="2">Belongs to the amino acid-polyamine-organocation (APC) superfamily. Spore germination protein (SGP) (TC 2.A.3.9) family.</text>
</comment>
<keyword evidence="7 8" id="KW-0472">Membrane</keyword>
<feature type="transmembrane region" description="Helical" evidence="8">
    <location>
        <begin position="216"/>
        <end position="241"/>
    </location>
</feature>
<protein>
    <submittedName>
        <fullName evidence="9">Spore germination protein</fullName>
    </submittedName>
</protein>
<evidence type="ECO:0000256" key="3">
    <source>
        <dbReference type="ARBA" id="ARBA00022448"/>
    </source>
</evidence>
<dbReference type="EMBL" id="FNNG01000004">
    <property type="protein sequence ID" value="SDW79391.1"/>
    <property type="molecule type" value="Genomic_DNA"/>
</dbReference>
<evidence type="ECO:0000256" key="5">
    <source>
        <dbReference type="ARBA" id="ARBA00022692"/>
    </source>
</evidence>
<evidence type="ECO:0000256" key="7">
    <source>
        <dbReference type="ARBA" id="ARBA00023136"/>
    </source>
</evidence>
<dbReference type="RefSeq" id="WP_093751871.1">
    <property type="nucleotide sequence ID" value="NZ_FNNG01000004.1"/>
</dbReference>
<feature type="transmembrane region" description="Helical" evidence="8">
    <location>
        <begin position="335"/>
        <end position="357"/>
    </location>
</feature>
<comment type="subcellular location">
    <subcellularLocation>
        <location evidence="1">Membrane</location>
        <topology evidence="1">Multi-pass membrane protein</topology>
    </subcellularLocation>
</comment>
<dbReference type="NCBIfam" id="TIGR00912">
    <property type="entry name" value="2A0309"/>
    <property type="match status" value="1"/>
</dbReference>
<evidence type="ECO:0000256" key="1">
    <source>
        <dbReference type="ARBA" id="ARBA00004141"/>
    </source>
</evidence>
<dbReference type="InterPro" id="IPR004761">
    <property type="entry name" value="Spore_GerAB"/>
</dbReference>
<organism evidence="9 10">
    <name type="scientific">Tepidimicrobium xylanilyticum</name>
    <dbReference type="NCBI Taxonomy" id="1123352"/>
    <lineage>
        <taxon>Bacteria</taxon>
        <taxon>Bacillati</taxon>
        <taxon>Bacillota</taxon>
        <taxon>Tissierellia</taxon>
        <taxon>Tissierellales</taxon>
        <taxon>Tepidimicrobiaceae</taxon>
        <taxon>Tepidimicrobium</taxon>
    </lineage>
</organism>
<dbReference type="OrthoDB" id="2716906at2"/>
<dbReference type="Pfam" id="PF03845">
    <property type="entry name" value="Spore_permease"/>
    <property type="match status" value="1"/>
</dbReference>
<feature type="transmembrane region" description="Helical" evidence="8">
    <location>
        <begin position="140"/>
        <end position="163"/>
    </location>
</feature>
<evidence type="ECO:0000256" key="6">
    <source>
        <dbReference type="ARBA" id="ARBA00022989"/>
    </source>
</evidence>
<keyword evidence="3" id="KW-0813">Transport</keyword>
<evidence type="ECO:0000256" key="8">
    <source>
        <dbReference type="SAM" id="Phobius"/>
    </source>
</evidence>
<evidence type="ECO:0000256" key="2">
    <source>
        <dbReference type="ARBA" id="ARBA00007998"/>
    </source>
</evidence>
<dbReference type="Proteomes" id="UP000198828">
    <property type="component" value="Unassembled WGS sequence"/>
</dbReference>
<accession>A0A1H2WFT3</accession>
<gene>
    <name evidence="9" type="ORF">SAMN05660923_01242</name>
</gene>
<keyword evidence="5 8" id="KW-0812">Transmembrane</keyword>
<dbReference type="GO" id="GO:0009847">
    <property type="term" value="P:spore germination"/>
    <property type="evidence" value="ECO:0007669"/>
    <property type="project" value="InterPro"/>
</dbReference>
<keyword evidence="10" id="KW-1185">Reference proteome</keyword>
<dbReference type="Gene3D" id="1.20.1740.10">
    <property type="entry name" value="Amino acid/polyamine transporter I"/>
    <property type="match status" value="1"/>
</dbReference>
<dbReference type="PANTHER" id="PTHR34975:SF2">
    <property type="entry name" value="SPORE GERMINATION PROTEIN A2"/>
    <property type="match status" value="1"/>
</dbReference>
<dbReference type="GO" id="GO:0016020">
    <property type="term" value="C:membrane"/>
    <property type="evidence" value="ECO:0007669"/>
    <property type="project" value="UniProtKB-SubCell"/>
</dbReference>
<feature type="transmembrane region" description="Helical" evidence="8">
    <location>
        <begin position="306"/>
        <end position="323"/>
    </location>
</feature>